<dbReference type="FunCoup" id="H3CA64">
    <property type="interactions" value="365"/>
</dbReference>
<dbReference type="InterPro" id="IPR036322">
    <property type="entry name" value="WD40_repeat_dom_sf"/>
</dbReference>
<dbReference type="InterPro" id="IPR056499">
    <property type="entry name" value="Beta-prop_HPS5-like"/>
</dbReference>
<dbReference type="PANTHER" id="PTHR23287:SF16">
    <property type="entry name" value="TECTONIN BETA-PROPELLER REPEAT-CONTAINING PROTEIN 2"/>
    <property type="match status" value="1"/>
</dbReference>
<dbReference type="GO" id="GO:0032527">
    <property type="term" value="P:protein exit from endoplasmic reticulum"/>
    <property type="evidence" value="ECO:0007669"/>
    <property type="project" value="TreeGrafter"/>
</dbReference>
<dbReference type="Pfam" id="PF06462">
    <property type="entry name" value="Hyd_WA"/>
    <property type="match status" value="2"/>
</dbReference>
<dbReference type="SUPFAM" id="SSF50978">
    <property type="entry name" value="WD40 repeat-like"/>
    <property type="match status" value="1"/>
</dbReference>
<protein>
    <submittedName>
        <fullName evidence="3">Tectonin beta-propeller repeat containing 2</fullName>
    </submittedName>
</protein>
<dbReference type="HOGENOM" id="CLU_005841_0_0_1"/>
<evidence type="ECO:0000256" key="1">
    <source>
        <dbReference type="SAM" id="MobiDB-lite"/>
    </source>
</evidence>
<evidence type="ECO:0000313" key="3">
    <source>
        <dbReference type="Ensembl" id="ENSTNIP00000005136.1"/>
    </source>
</evidence>
<dbReference type="GO" id="GO:0005737">
    <property type="term" value="C:cytoplasm"/>
    <property type="evidence" value="ECO:0007669"/>
    <property type="project" value="GOC"/>
</dbReference>
<dbReference type="STRING" id="99883.ENSTNIP00000005136"/>
<name>H3CA64_TETNG</name>
<keyword evidence="4" id="KW-1185">Reference proteome</keyword>
<dbReference type="OMA" id="WFRTGVC"/>
<dbReference type="InterPro" id="IPR001680">
    <property type="entry name" value="WD40_rpt"/>
</dbReference>
<dbReference type="SMART" id="SM00320">
    <property type="entry name" value="WD40"/>
    <property type="match status" value="3"/>
</dbReference>
<reference evidence="3" key="3">
    <citation type="submission" date="2025-09" db="UniProtKB">
        <authorList>
            <consortium name="Ensembl"/>
        </authorList>
    </citation>
    <scope>IDENTIFICATION</scope>
</reference>
<dbReference type="Proteomes" id="UP000007303">
    <property type="component" value="Unassembled WGS sequence"/>
</dbReference>
<dbReference type="SUPFAM" id="SSF101898">
    <property type="entry name" value="NHL repeat"/>
    <property type="match status" value="1"/>
</dbReference>
<sequence>VHYKRTMAAPLAPPSVLREFCPLYYLRNAIPSKVQRGFRSVVVYLTALDSSCDFLAVGSSIGMLYLYCRRLAHMNKYSLEGRSDAITAVKLLSCFDDLVAVGTASGRVAVFQLVSPLPGRNKQLRRFDVVGLHKGSITSLTWSTNGMKLFSGDDKGRVVFSSLDLDQGVCNPVLLLEEPSGVVQMEYSHQVLLVSTQQRSLLYCTQKEEVQQLGTKPRKSSGRFGACFLPGLCKQSDLEVFAARPNLRLWRSNIQGQVEDTHLLKSLFQTQVPHFELFPLPGPTGAYRPPERQLGLLQCFLQDGWILSWNEYSVYVFDYLAEVMIGVLESGGDIVSVSCCDNEIFILKGDRDIIRLSNSPEGFTNCGYFATSPIPFPFSDSGSHSTSTRLHLCCGDSVDISAPNTATNGVHVEETLSSLVTSTYDPTNGSPPVTTPNKETSRHYSSLRGQEELQQELVVTAIKVKKRIRRQQGLRESRLLIICSGPGSSLTDSSPRSRLSDSSSSDSAPVAQHGSCSDAASGTSLSEQAFLVSVELQNQGCPQPEEDPKSKEAKLCDFLPQESLFLQSLEEEQKPKDSSDSASEVVPVTPDVDLLLQCSFSYMHRGAECDDQEQIPEERFLNSTGPEDEEELLRLGWSWSSEDLLGPDSHYNVISFCFISVDSSLLSSVVVERVACLCEQDGDEAPAADQMFYSTVSSLDKRASLSSDEDEDIYCQTGRDVSICAPNKTDKTSERHLAPDVLNRSSHKSDQLAESWMGYSGPGCGILNLQVTDRHVWCLDFRGGLFCTTLPDTGLSWQRFDNSVHQVAVSPSGHLLWKVEQKSMTAFACAKVSVKGKRHWYKAVEQAAFVALSDDSAWIIRTNGDLYLQTGLRLDRPARSVKVDCPCVFSQVCVRGGVVWALSEHKAVFYREGVNSYCSEGDSWKYDTVRESLSLGMCVALGDGGTGWALDSSGSLWFRTGVTCSHPQGQDDHWWQISISDYVVFDQCSLFQTLLQATQSVATATRAPVERVVAFLSQYTQCQPSLVSANSSGVWVASGRNQLHLARGSLVGTFWQNVVPRGTVSATKWTFITSSAVPHREGSFLWLAQSRKDLFCVWDQDGQLRPSSVPLPPDMELTQLAACCDALWGLDSHGRVSIRTLSPSCPFGLHWAPLDLSQLGNVRLVSVSCGSQNVWAVDHRGVVYFRVGTQPLNPSMMLPAWIHIEPPAQPVGVQLVGLQTSSNDQFLWAVDNRGTVFVRTGLSEEMPVGTGWEMVPGLAVSQLVISSRTVWVRCVNGDLARRYGVTDRNPAGDYWKKIPGHAHCLTVTPDDELWAVTGIGGLSRRLTKVLPQTCRSSQAGSSLSGDDEEWELI</sequence>
<proteinExistence type="predicted"/>
<dbReference type="GeneTree" id="ENSGT00940000157283"/>
<dbReference type="Pfam" id="PF23756">
    <property type="entry name" value="Beta-prop_HPS5"/>
    <property type="match status" value="1"/>
</dbReference>
<dbReference type="SMART" id="SM00706">
    <property type="entry name" value="TECPR"/>
    <property type="match status" value="10"/>
</dbReference>
<feature type="region of interest" description="Disordered" evidence="1">
    <location>
        <begin position="421"/>
        <end position="448"/>
    </location>
</feature>
<accession>H3CA64</accession>
<reference evidence="4" key="1">
    <citation type="journal article" date="2004" name="Nature">
        <title>Genome duplication in the teleost fish Tetraodon nigroviridis reveals the early vertebrate proto-karyotype.</title>
        <authorList>
            <person name="Jaillon O."/>
            <person name="Aury J.-M."/>
            <person name="Brunet F."/>
            <person name="Petit J.-L."/>
            <person name="Stange-Thomann N."/>
            <person name="Mauceli E."/>
            <person name="Bouneau L."/>
            <person name="Fischer C."/>
            <person name="Ozouf-Costaz C."/>
            <person name="Bernot A."/>
            <person name="Nicaud S."/>
            <person name="Jaffe D."/>
            <person name="Fisher S."/>
            <person name="Lutfalla G."/>
            <person name="Dossat C."/>
            <person name="Segurens B."/>
            <person name="Dasilva C."/>
            <person name="Salanoubat M."/>
            <person name="Levy M."/>
            <person name="Boudet N."/>
            <person name="Castellano S."/>
            <person name="Anthouard V."/>
            <person name="Jubin C."/>
            <person name="Castelli V."/>
            <person name="Katinka M."/>
            <person name="Vacherie B."/>
            <person name="Biemont C."/>
            <person name="Skalli Z."/>
            <person name="Cattolico L."/>
            <person name="Poulain J."/>
            <person name="De Berardinis V."/>
            <person name="Cruaud C."/>
            <person name="Duprat S."/>
            <person name="Brottier P."/>
            <person name="Coutanceau J.-P."/>
            <person name="Gouzy J."/>
            <person name="Parra G."/>
            <person name="Lardier G."/>
            <person name="Chapple C."/>
            <person name="McKernan K.J."/>
            <person name="McEwan P."/>
            <person name="Bosak S."/>
            <person name="Kellis M."/>
            <person name="Volff J.-N."/>
            <person name="Guigo R."/>
            <person name="Zody M.C."/>
            <person name="Mesirov J."/>
            <person name="Lindblad-Toh K."/>
            <person name="Birren B."/>
            <person name="Nusbaum C."/>
            <person name="Kahn D."/>
            <person name="Robinson-Rechavi M."/>
            <person name="Laudet V."/>
            <person name="Schachter V."/>
            <person name="Quetier F."/>
            <person name="Saurin W."/>
            <person name="Scarpelli C."/>
            <person name="Wincker P."/>
            <person name="Lander E.S."/>
            <person name="Weissenbach J."/>
            <person name="Roest Crollius H."/>
        </authorList>
    </citation>
    <scope>NUCLEOTIDE SEQUENCE [LARGE SCALE GENOMIC DNA]</scope>
</reference>
<dbReference type="InterPro" id="IPR006624">
    <property type="entry name" value="Beta-propeller_rpt_TECPR"/>
</dbReference>
<organism evidence="3 4">
    <name type="scientific">Tetraodon nigroviridis</name>
    <name type="common">Spotted green pufferfish</name>
    <name type="synonym">Chelonodon nigroviridis</name>
    <dbReference type="NCBI Taxonomy" id="99883"/>
    <lineage>
        <taxon>Eukaryota</taxon>
        <taxon>Metazoa</taxon>
        <taxon>Chordata</taxon>
        <taxon>Craniata</taxon>
        <taxon>Vertebrata</taxon>
        <taxon>Euteleostomi</taxon>
        <taxon>Actinopterygii</taxon>
        <taxon>Neopterygii</taxon>
        <taxon>Teleostei</taxon>
        <taxon>Neoteleostei</taxon>
        <taxon>Acanthomorphata</taxon>
        <taxon>Eupercaria</taxon>
        <taxon>Tetraodontiformes</taxon>
        <taxon>Tetradontoidea</taxon>
        <taxon>Tetraodontidae</taxon>
        <taxon>Tetraodon</taxon>
    </lineage>
</organism>
<evidence type="ECO:0000313" key="4">
    <source>
        <dbReference type="Proteomes" id="UP000007303"/>
    </source>
</evidence>
<dbReference type="Gene3D" id="2.130.10.10">
    <property type="entry name" value="YVTN repeat-like/Quinoprotein amine dehydrogenase"/>
    <property type="match status" value="1"/>
</dbReference>
<dbReference type="PANTHER" id="PTHR23287">
    <property type="entry name" value="RUBY-EYE2-LIKE PROTEIN"/>
    <property type="match status" value="1"/>
</dbReference>
<feature type="region of interest" description="Disordered" evidence="1">
    <location>
        <begin position="485"/>
        <end position="521"/>
    </location>
</feature>
<dbReference type="Ensembl" id="ENSTNIT00000005282.1">
    <property type="protein sequence ID" value="ENSTNIP00000005136.1"/>
    <property type="gene ID" value="ENSTNIG00000002584.1"/>
</dbReference>
<feature type="compositionally biased region" description="Low complexity" evidence="1">
    <location>
        <begin position="488"/>
        <end position="507"/>
    </location>
</feature>
<dbReference type="InParanoid" id="H3CA64"/>
<feature type="domain" description="HPS5-like beta-propeller" evidence="2">
    <location>
        <begin position="43"/>
        <end position="350"/>
    </location>
</feature>
<dbReference type="InterPro" id="IPR015943">
    <property type="entry name" value="WD40/YVTN_repeat-like_dom_sf"/>
</dbReference>
<dbReference type="Pfam" id="PF19193">
    <property type="entry name" value="Tectonin"/>
    <property type="match status" value="1"/>
</dbReference>
<evidence type="ECO:0000259" key="2">
    <source>
        <dbReference type="Pfam" id="PF23756"/>
    </source>
</evidence>
<reference evidence="3" key="2">
    <citation type="submission" date="2025-08" db="UniProtKB">
        <authorList>
            <consortium name="Ensembl"/>
        </authorList>
    </citation>
    <scope>IDENTIFICATION</scope>
</reference>